<name>A0ABS5D0D0_9FLAO</name>
<dbReference type="Proteomes" id="UP000679008">
    <property type="component" value="Unassembled WGS sequence"/>
</dbReference>
<comment type="caution">
    <text evidence="1">The sequence shown here is derived from an EMBL/GenBank/DDBJ whole genome shotgun (WGS) entry which is preliminary data.</text>
</comment>
<protein>
    <recommendedName>
        <fullName evidence="3">DUF349 domain-containing protein</fullName>
    </recommendedName>
</protein>
<dbReference type="EMBL" id="JAGPXB010000001">
    <property type="protein sequence ID" value="MBQ0907478.1"/>
    <property type="molecule type" value="Genomic_DNA"/>
</dbReference>
<evidence type="ECO:0008006" key="3">
    <source>
        <dbReference type="Google" id="ProtNLM"/>
    </source>
</evidence>
<reference evidence="1 2" key="1">
    <citation type="submission" date="2021-04" db="EMBL/GenBank/DDBJ databases">
        <title>Description of novel Flavobacterium sp. F-328.</title>
        <authorList>
            <person name="Saticioglu I.B."/>
        </authorList>
    </citation>
    <scope>NUCLEOTIDE SEQUENCE [LARGE SCALE GENOMIC DNA]</scope>
    <source>
        <strain evidence="1 2">F-328</strain>
    </source>
</reference>
<organism evidence="1 2">
    <name type="scientific">Flavobacterium erciyesense</name>
    <dbReference type="NCBI Taxonomy" id="2825842"/>
    <lineage>
        <taxon>Bacteria</taxon>
        <taxon>Pseudomonadati</taxon>
        <taxon>Bacteroidota</taxon>
        <taxon>Flavobacteriia</taxon>
        <taxon>Flavobacteriales</taxon>
        <taxon>Flavobacteriaceae</taxon>
        <taxon>Flavobacterium</taxon>
    </lineage>
</organism>
<gene>
    <name evidence="1" type="ORF">KBJ98_02050</name>
</gene>
<sequence>MERVEKWFSDNCPYAEGVAIYSESKSPNANLLRLFKKQSSANFEKLKYELGKLRNSAAPVIAKIPEKPKLNIEATAIAAEKKQQLMFHDLPPELRPELLKANELFRKNCFLKVTLNDLEPDAEEEALRMQMQISDNFKINRICWKKIDFWLEHRQLPKELTSGFEKLTAAQLVKKQQYLFQNISKMKKRFDENLNLISTMESISGKARLQKLATKQDADLIKKNEELQIITKLIDGR</sequence>
<evidence type="ECO:0000313" key="1">
    <source>
        <dbReference type="EMBL" id="MBQ0907478.1"/>
    </source>
</evidence>
<evidence type="ECO:0000313" key="2">
    <source>
        <dbReference type="Proteomes" id="UP000679008"/>
    </source>
</evidence>
<keyword evidence="2" id="KW-1185">Reference proteome</keyword>
<accession>A0ABS5D0D0</accession>
<proteinExistence type="predicted"/>
<dbReference type="RefSeq" id="WP_210788023.1">
    <property type="nucleotide sequence ID" value="NZ_JAGPXB010000001.1"/>
</dbReference>